<dbReference type="GO" id="GO:0015074">
    <property type="term" value="P:DNA integration"/>
    <property type="evidence" value="ECO:0007669"/>
    <property type="project" value="InterPro"/>
</dbReference>
<dbReference type="EMBL" id="BAABME010001820">
    <property type="protein sequence ID" value="GAA0151607.1"/>
    <property type="molecule type" value="Genomic_DNA"/>
</dbReference>
<comment type="caution">
    <text evidence="2">The sequence shown here is derived from an EMBL/GenBank/DDBJ whole genome shotgun (WGS) entry which is preliminary data.</text>
</comment>
<dbReference type="InterPro" id="IPR025724">
    <property type="entry name" value="GAG-pre-integrase_dom"/>
</dbReference>
<dbReference type="Gene3D" id="3.30.420.10">
    <property type="entry name" value="Ribonuclease H-like superfamily/Ribonuclease H"/>
    <property type="match status" value="1"/>
</dbReference>
<organism evidence="2 3">
    <name type="scientific">Lithospermum erythrorhizon</name>
    <name type="common">Purple gromwell</name>
    <name type="synonym">Lithospermum officinale var. erythrorhizon</name>
    <dbReference type="NCBI Taxonomy" id="34254"/>
    <lineage>
        <taxon>Eukaryota</taxon>
        <taxon>Viridiplantae</taxon>
        <taxon>Streptophyta</taxon>
        <taxon>Embryophyta</taxon>
        <taxon>Tracheophyta</taxon>
        <taxon>Spermatophyta</taxon>
        <taxon>Magnoliopsida</taxon>
        <taxon>eudicotyledons</taxon>
        <taxon>Gunneridae</taxon>
        <taxon>Pentapetalae</taxon>
        <taxon>asterids</taxon>
        <taxon>lamiids</taxon>
        <taxon>Boraginales</taxon>
        <taxon>Boraginaceae</taxon>
        <taxon>Boraginoideae</taxon>
        <taxon>Lithospermeae</taxon>
        <taxon>Lithospermum</taxon>
    </lineage>
</organism>
<dbReference type="PANTHER" id="PTHR42648:SF21">
    <property type="entry name" value="CYSTEINE-RICH RLK (RECEPTOR-LIKE PROTEIN KINASE) 8"/>
    <property type="match status" value="1"/>
</dbReference>
<name>A0AAV3PL17_LITER</name>
<dbReference type="GO" id="GO:0003676">
    <property type="term" value="F:nucleic acid binding"/>
    <property type="evidence" value="ECO:0007669"/>
    <property type="project" value="InterPro"/>
</dbReference>
<gene>
    <name evidence="2" type="ORF">LIER_10294</name>
</gene>
<protein>
    <recommendedName>
        <fullName evidence="1">Integrase catalytic domain-containing protein</fullName>
    </recommendedName>
</protein>
<dbReference type="Pfam" id="PF00665">
    <property type="entry name" value="rve"/>
    <property type="match status" value="1"/>
</dbReference>
<evidence type="ECO:0000259" key="1">
    <source>
        <dbReference type="PROSITE" id="PS50994"/>
    </source>
</evidence>
<sequence>MELTKVVEDQKGVIGILEGKVHSMTRGIKMMNFSTKILDEILEKGKKSMSNSGIGCTTREARKKGPTTTRWIASSHQHGQSSERKYTWRYYHCGRKGDIAPYCYKIYGKGRRKYYQSKMQWLTKIEKLKGYCVTFGGGAKGKITGKGCLSMDGLPELENVLLVDGLTVNLISISQLCDEGMKVAFTKEACTKRGGCINMAQKFGHTNYRNIQQLISKEVVKGLPKLEIKEKICGECQVGKQTKVSHQLLQQVFTTRVLELLHMDLMGPMQVENIRGKKDIYVLVDDFSRYTWVKFIREKYDAFDAFQQLVAQIQREKGMAIIRIRSDHGKEFGNSKFNEFCSLEGIKHEFSALITPQQNGIFERKNRTIQEIERTIEEDNNVTPTGIDSIIGPAARIQKTHPVGNIIGEMDRGMTTRRKDRVDYKKMVGLFAETCFLSKIEPKDLKVALQDENWINAMQEELVEFERNEV</sequence>
<dbReference type="SUPFAM" id="SSF53098">
    <property type="entry name" value="Ribonuclease H-like"/>
    <property type="match status" value="1"/>
</dbReference>
<dbReference type="Pfam" id="PF13976">
    <property type="entry name" value="gag_pre-integrs"/>
    <property type="match status" value="1"/>
</dbReference>
<evidence type="ECO:0000313" key="3">
    <source>
        <dbReference type="Proteomes" id="UP001454036"/>
    </source>
</evidence>
<dbReference type="Proteomes" id="UP001454036">
    <property type="component" value="Unassembled WGS sequence"/>
</dbReference>
<feature type="domain" description="Integrase catalytic" evidence="1">
    <location>
        <begin position="253"/>
        <end position="371"/>
    </location>
</feature>
<dbReference type="PANTHER" id="PTHR42648">
    <property type="entry name" value="TRANSPOSASE, PUTATIVE-RELATED"/>
    <property type="match status" value="1"/>
</dbReference>
<dbReference type="AlphaFoldDB" id="A0AAV3PL17"/>
<proteinExistence type="predicted"/>
<dbReference type="InterPro" id="IPR036397">
    <property type="entry name" value="RNaseH_sf"/>
</dbReference>
<keyword evidence="3" id="KW-1185">Reference proteome</keyword>
<accession>A0AAV3PL17</accession>
<evidence type="ECO:0000313" key="2">
    <source>
        <dbReference type="EMBL" id="GAA0151607.1"/>
    </source>
</evidence>
<dbReference type="InterPro" id="IPR001584">
    <property type="entry name" value="Integrase_cat-core"/>
</dbReference>
<dbReference type="PROSITE" id="PS50994">
    <property type="entry name" value="INTEGRASE"/>
    <property type="match status" value="1"/>
</dbReference>
<reference evidence="2 3" key="1">
    <citation type="submission" date="2024-01" db="EMBL/GenBank/DDBJ databases">
        <title>The complete chloroplast genome sequence of Lithospermum erythrorhizon: insights into the phylogenetic relationship among Boraginaceae species and the maternal lineages of purple gromwells.</title>
        <authorList>
            <person name="Okada T."/>
            <person name="Watanabe K."/>
        </authorList>
    </citation>
    <scope>NUCLEOTIDE SEQUENCE [LARGE SCALE GENOMIC DNA]</scope>
</reference>
<dbReference type="InterPro" id="IPR012337">
    <property type="entry name" value="RNaseH-like_sf"/>
</dbReference>
<dbReference type="InterPro" id="IPR039537">
    <property type="entry name" value="Retrotran_Ty1/copia-like"/>
</dbReference>